<dbReference type="GO" id="GO:0001735">
    <property type="term" value="F:prenylcysteine oxidase activity"/>
    <property type="evidence" value="ECO:0007669"/>
    <property type="project" value="InterPro"/>
</dbReference>
<dbReference type="AlphaFoldDB" id="A0A086KPT2"/>
<evidence type="ECO:0000256" key="1">
    <source>
        <dbReference type="ARBA" id="ARBA00001974"/>
    </source>
</evidence>
<reference evidence="8 9" key="1">
    <citation type="submission" date="2014-02" db="EMBL/GenBank/DDBJ databases">
        <authorList>
            <person name="Sibley D."/>
            <person name="Venepally P."/>
            <person name="Karamycheva S."/>
            <person name="Hadjithomas M."/>
            <person name="Khan A."/>
            <person name="Brunk B."/>
            <person name="Roos D."/>
            <person name="Caler E."/>
            <person name="Lorenzi H."/>
        </authorList>
    </citation>
    <scope>NUCLEOTIDE SEQUENCE [LARGE SCALE GENOMIC DNA]</scope>
    <source>
        <strain evidence="8 9">GAB2-2007-GAL-DOM2</strain>
    </source>
</reference>
<dbReference type="Proteomes" id="UP000028837">
    <property type="component" value="Unassembled WGS sequence"/>
</dbReference>
<dbReference type="GO" id="GO:0016829">
    <property type="term" value="F:lyase activity"/>
    <property type="evidence" value="ECO:0007669"/>
    <property type="project" value="UniProtKB-KW"/>
</dbReference>
<dbReference type="OrthoDB" id="437369at2759"/>
<organism evidence="8 9">
    <name type="scientific">Toxoplasma gondii GAB2-2007-GAL-DOM2</name>
    <dbReference type="NCBI Taxonomy" id="1130820"/>
    <lineage>
        <taxon>Eukaryota</taxon>
        <taxon>Sar</taxon>
        <taxon>Alveolata</taxon>
        <taxon>Apicomplexa</taxon>
        <taxon>Conoidasida</taxon>
        <taxon>Coccidia</taxon>
        <taxon>Eucoccidiorida</taxon>
        <taxon>Eimeriorina</taxon>
        <taxon>Sarcocystidae</taxon>
        <taxon>Toxoplasma</taxon>
    </lineage>
</organism>
<dbReference type="InterPro" id="IPR010795">
    <property type="entry name" value="Prenylcys_lyase"/>
</dbReference>
<dbReference type="VEuPathDB" id="ToxoDB:TGDOM2_248990"/>
<dbReference type="EMBL" id="AHZU02000280">
    <property type="protein sequence ID" value="KFG46400.1"/>
    <property type="molecule type" value="Genomic_DNA"/>
</dbReference>
<dbReference type="InterPro" id="IPR017046">
    <property type="entry name" value="Prenylcysteine_Oxase1"/>
</dbReference>
<keyword evidence="3" id="KW-0274">FAD</keyword>
<comment type="cofactor">
    <cofactor evidence="1">
        <name>FAD</name>
        <dbReference type="ChEBI" id="CHEBI:57692"/>
    </cofactor>
</comment>
<evidence type="ECO:0000256" key="5">
    <source>
        <dbReference type="ARBA" id="ARBA00023180"/>
    </source>
</evidence>
<feature type="region of interest" description="Disordered" evidence="6">
    <location>
        <begin position="559"/>
        <end position="584"/>
    </location>
</feature>
<keyword evidence="5" id="KW-0325">Glycoprotein</keyword>
<dbReference type="PANTHER" id="PTHR15944:SF0">
    <property type="entry name" value="PRENYLCYSTEINE LYASE DOMAIN-CONTAINING PROTEIN"/>
    <property type="match status" value="1"/>
</dbReference>
<evidence type="ECO:0000313" key="9">
    <source>
        <dbReference type="Proteomes" id="UP000028837"/>
    </source>
</evidence>
<keyword evidence="4" id="KW-0560">Oxidoreductase</keyword>
<evidence type="ECO:0000256" key="4">
    <source>
        <dbReference type="ARBA" id="ARBA00023002"/>
    </source>
</evidence>
<feature type="domain" description="Prenylcysteine lyase" evidence="7">
    <location>
        <begin position="672"/>
        <end position="711"/>
    </location>
</feature>
<evidence type="ECO:0000259" key="7">
    <source>
        <dbReference type="Pfam" id="PF07156"/>
    </source>
</evidence>
<gene>
    <name evidence="8" type="ORF">TGDOM2_248990</name>
</gene>
<evidence type="ECO:0000313" key="8">
    <source>
        <dbReference type="EMBL" id="KFG46400.1"/>
    </source>
</evidence>
<keyword evidence="2" id="KW-0285">Flavoprotein</keyword>
<keyword evidence="8" id="KW-0456">Lyase</keyword>
<evidence type="ECO:0000256" key="6">
    <source>
        <dbReference type="SAM" id="MobiDB-lite"/>
    </source>
</evidence>
<dbReference type="PANTHER" id="PTHR15944">
    <property type="entry name" value="FARNESYLCYSTEINE LYASE"/>
    <property type="match status" value="1"/>
</dbReference>
<dbReference type="GO" id="GO:0030327">
    <property type="term" value="P:prenylated protein catabolic process"/>
    <property type="evidence" value="ECO:0007669"/>
    <property type="project" value="TreeGrafter"/>
</dbReference>
<name>A0A086KPT2_TOXGO</name>
<sequence>MRWSGGPATASRPQTTLTTESVPEMVTGFLAFWLNGPTSKEEHLFVYCGADVGKFSLLPRPLVSECFRVHWPGARASPRDVRHSSAATSAFLKALEQQILSDFRRRGLWNPNKEDGTKPFEFEIDLYERGNHYGGRLDYAVVDGNVVETGGADIEESNLWLSTFHKMLNNHIAENGNKAAADEDVGSSGDAAGPMPLAEFESSVTRTFLITRDGGVRDVSIPAFFLALRGNGQGILELMQDTQKGWKSLYSKLAGIPLCVYVTRDLFLQPDFEHGSGEKYEELCAAPKGFTSGLEMVDSVGMKPLTEKTFATQAAETGLTPDGMDFMSGVTRSIYSQDIEEINAVAGVVAMLGSFGSFFQGKRYSGRVLVEYLIARFTSNAFLNCGIRDVLEELQPGARQVTKSRKRYRLRPKLEGDSCTAEAQRRLESTLYDFVVVAAPLELSGVRLYRHREDSWKEGERTRSEASALERVTVPPRSWRTVHLVYFVADAIRWTNSRSVSSEEGSRSGDMSHLILKARPSDASAGAFPEFYVAGCYGHAVEDASQDVFRRKVSSDKTAMGLDLGENPRDSTATPESDDVAPGKKTLCRVASPQWLTDETLKSTFVNPQHIYRRRWLAAYPNTVPFDPVSTSAAAEQFSSSASSAQAFNLNASPSEHTSRKRTTTQHAVPEQSNFILADNVFYPSAFESIFSCMEGQAVSAQNAVNLISNSLDIYSGEV</sequence>
<dbReference type="Pfam" id="PF07156">
    <property type="entry name" value="Prenylcys_lyase"/>
    <property type="match status" value="1"/>
</dbReference>
<feature type="region of interest" description="Disordered" evidence="6">
    <location>
        <begin position="646"/>
        <end position="668"/>
    </location>
</feature>
<protein>
    <submittedName>
        <fullName evidence="8">Prenylcysteine lyase protein</fullName>
    </submittedName>
</protein>
<dbReference type="GO" id="GO:0030328">
    <property type="term" value="P:prenylcysteine catabolic process"/>
    <property type="evidence" value="ECO:0007669"/>
    <property type="project" value="InterPro"/>
</dbReference>
<comment type="caution">
    <text evidence="8">The sequence shown here is derived from an EMBL/GenBank/DDBJ whole genome shotgun (WGS) entry which is preliminary data.</text>
</comment>
<proteinExistence type="predicted"/>
<evidence type="ECO:0000256" key="3">
    <source>
        <dbReference type="ARBA" id="ARBA00022827"/>
    </source>
</evidence>
<accession>A0A086KPT2</accession>
<evidence type="ECO:0000256" key="2">
    <source>
        <dbReference type="ARBA" id="ARBA00022630"/>
    </source>
</evidence>